<keyword evidence="5" id="KW-0548">Nucleotidyltransferase</keyword>
<comment type="caution">
    <text evidence="5">The sequence shown here is derived from an EMBL/GenBank/DDBJ whole genome shotgun (WGS) entry which is preliminary data.</text>
</comment>
<dbReference type="GO" id="GO:0003964">
    <property type="term" value="F:RNA-directed DNA polymerase activity"/>
    <property type="evidence" value="ECO:0007669"/>
    <property type="project" value="UniProtKB-KW"/>
</dbReference>
<dbReference type="Pfam" id="PF14244">
    <property type="entry name" value="Retrotran_gag_3"/>
    <property type="match status" value="1"/>
</dbReference>
<dbReference type="PANTHER" id="PTHR37610">
    <property type="entry name" value="CCHC-TYPE DOMAIN-CONTAINING PROTEIN"/>
    <property type="match status" value="1"/>
</dbReference>
<gene>
    <name evidence="5" type="ORF">G2W53_008113</name>
</gene>
<feature type="domain" description="GAG-pre-integrase" evidence="2">
    <location>
        <begin position="315"/>
        <end position="362"/>
    </location>
</feature>
<dbReference type="AlphaFoldDB" id="A0A834X7A1"/>
<feature type="domain" description="Retroviral polymerase SH3-like" evidence="4">
    <location>
        <begin position="407"/>
        <end position="467"/>
    </location>
</feature>
<dbReference type="Proteomes" id="UP000634136">
    <property type="component" value="Unassembled WGS sequence"/>
</dbReference>
<dbReference type="OrthoDB" id="5544992at2759"/>
<dbReference type="PANTHER" id="PTHR37610:SF40">
    <property type="entry name" value="OS01G0909600 PROTEIN"/>
    <property type="match status" value="1"/>
</dbReference>
<dbReference type="InterPro" id="IPR057670">
    <property type="entry name" value="SH3_retrovirus"/>
</dbReference>
<evidence type="ECO:0000256" key="1">
    <source>
        <dbReference type="SAM" id="MobiDB-lite"/>
    </source>
</evidence>
<keyword evidence="5" id="KW-0695">RNA-directed DNA polymerase</keyword>
<dbReference type="EMBL" id="JAAIUW010000003">
    <property type="protein sequence ID" value="KAF7839631.1"/>
    <property type="molecule type" value="Genomic_DNA"/>
</dbReference>
<evidence type="ECO:0000259" key="2">
    <source>
        <dbReference type="Pfam" id="PF13976"/>
    </source>
</evidence>
<dbReference type="Pfam" id="PF25597">
    <property type="entry name" value="SH3_retrovirus"/>
    <property type="match status" value="1"/>
</dbReference>
<keyword evidence="6" id="KW-1185">Reference proteome</keyword>
<name>A0A834X7A1_9FABA</name>
<evidence type="ECO:0000259" key="3">
    <source>
        <dbReference type="Pfam" id="PF14244"/>
    </source>
</evidence>
<protein>
    <submittedName>
        <fullName evidence="5">Putative reverse transcriptase, RNA-dependent DNA polymerase, Gag-polypeptide of LTR copia-type</fullName>
    </submittedName>
</protein>
<dbReference type="InterPro" id="IPR029472">
    <property type="entry name" value="Copia-like_N"/>
</dbReference>
<feature type="domain" description="Retrotransposon Copia-like N-terminal" evidence="3">
    <location>
        <begin position="19"/>
        <end position="66"/>
    </location>
</feature>
<proteinExistence type="predicted"/>
<sequence>MASTEVPSEGKEDDSYCLHNSDHPGMSLVNTPLDGRNYFAWSIAIRTALEAKDKVGFIDGSLPAPENSTEFKRWKTVDSMIKSWMVNSLTKELADTSVCCLSSKNLWDTLDERVNPMPTCTYGKCTCELNKKITTLLASMKLLQFLMGLNPVYDVVRTQILNLDPLPAINKAYNMVITDEAQREFKELREKRAGKKTVAANVKDSGNTEASATQNNDSGSNTDLANAVSYLLKEVQRLGKGKTTATKDEQEQRTRHILAKGRVIDSLYYLDKEAFSSCNKRQCLKCNKKANVLLNNAADMNKEIDSSSPTVLFNSTTEKTSEEIQMWHNRMGHPSTRTLKHIDQLKLTSISEHCEICHKAKQHRLSFQISDSRAQTRMPTSLLGWKSPYEVLQQQKPDYRKLRTFGCLCYSTNTTPHKDKFESRAYKCIFLGYPNGQKSYKLYDMDNKKIVISRDVIFYENIFPFQSGMEGKEVPLPQFFVNADECEAEIVDPLEEQQESQDETYTEEVPNEWQQKMEILNQKMNCSNMNLNQLALEQE</sequence>
<reference evidence="5" key="1">
    <citation type="submission" date="2020-09" db="EMBL/GenBank/DDBJ databases">
        <title>Genome-Enabled Discovery of Anthraquinone Biosynthesis in Senna tora.</title>
        <authorList>
            <person name="Kang S.-H."/>
            <person name="Pandey R.P."/>
            <person name="Lee C.-M."/>
            <person name="Sim J.-S."/>
            <person name="Jeong J.-T."/>
            <person name="Choi B.-S."/>
            <person name="Jung M."/>
            <person name="Ginzburg D."/>
            <person name="Zhao K."/>
            <person name="Won S.Y."/>
            <person name="Oh T.-J."/>
            <person name="Yu Y."/>
            <person name="Kim N.-H."/>
            <person name="Lee O.R."/>
            <person name="Lee T.-H."/>
            <person name="Bashyal P."/>
            <person name="Kim T.-S."/>
            <person name="Lee W.-H."/>
            <person name="Kawkins C."/>
            <person name="Kim C.-K."/>
            <person name="Kim J.S."/>
            <person name="Ahn B.O."/>
            <person name="Rhee S.Y."/>
            <person name="Sohng J.K."/>
        </authorList>
    </citation>
    <scope>NUCLEOTIDE SEQUENCE</scope>
    <source>
        <tissue evidence="5">Leaf</tissue>
    </source>
</reference>
<evidence type="ECO:0000313" key="6">
    <source>
        <dbReference type="Proteomes" id="UP000634136"/>
    </source>
</evidence>
<evidence type="ECO:0000259" key="4">
    <source>
        <dbReference type="Pfam" id="PF25597"/>
    </source>
</evidence>
<organism evidence="5 6">
    <name type="scientific">Senna tora</name>
    <dbReference type="NCBI Taxonomy" id="362788"/>
    <lineage>
        <taxon>Eukaryota</taxon>
        <taxon>Viridiplantae</taxon>
        <taxon>Streptophyta</taxon>
        <taxon>Embryophyta</taxon>
        <taxon>Tracheophyta</taxon>
        <taxon>Spermatophyta</taxon>
        <taxon>Magnoliopsida</taxon>
        <taxon>eudicotyledons</taxon>
        <taxon>Gunneridae</taxon>
        <taxon>Pentapetalae</taxon>
        <taxon>rosids</taxon>
        <taxon>fabids</taxon>
        <taxon>Fabales</taxon>
        <taxon>Fabaceae</taxon>
        <taxon>Caesalpinioideae</taxon>
        <taxon>Cassia clade</taxon>
        <taxon>Senna</taxon>
    </lineage>
</organism>
<accession>A0A834X7A1</accession>
<dbReference type="InterPro" id="IPR025724">
    <property type="entry name" value="GAG-pre-integrase_dom"/>
</dbReference>
<keyword evidence="5" id="KW-0808">Transferase</keyword>
<evidence type="ECO:0000313" key="5">
    <source>
        <dbReference type="EMBL" id="KAF7839631.1"/>
    </source>
</evidence>
<feature type="compositionally biased region" description="Polar residues" evidence="1">
    <location>
        <begin position="204"/>
        <end position="221"/>
    </location>
</feature>
<feature type="region of interest" description="Disordered" evidence="1">
    <location>
        <begin position="196"/>
        <end position="221"/>
    </location>
</feature>
<dbReference type="Pfam" id="PF13976">
    <property type="entry name" value="gag_pre-integrs"/>
    <property type="match status" value="1"/>
</dbReference>